<dbReference type="PANTHER" id="PTHR43221:SF1">
    <property type="entry name" value="PROTEASE HTPX"/>
    <property type="match status" value="1"/>
</dbReference>
<dbReference type="AlphaFoldDB" id="A0A840BPX7"/>
<evidence type="ECO:0000256" key="4">
    <source>
        <dbReference type="ARBA" id="ARBA00022670"/>
    </source>
</evidence>
<gene>
    <name evidence="15" type="ORF">GGR36_002924</name>
</gene>
<organism evidence="15 16">
    <name type="scientific">Niveibacterium umoris</name>
    <dbReference type="NCBI Taxonomy" id="1193620"/>
    <lineage>
        <taxon>Bacteria</taxon>
        <taxon>Pseudomonadati</taxon>
        <taxon>Pseudomonadota</taxon>
        <taxon>Betaproteobacteria</taxon>
        <taxon>Rhodocyclales</taxon>
        <taxon>Rhodocyclaceae</taxon>
        <taxon>Niveibacterium</taxon>
    </lineage>
</organism>
<dbReference type="RefSeq" id="WP_207064448.1">
    <property type="nucleotide sequence ID" value="NZ_BAABLE010000005.1"/>
</dbReference>
<dbReference type="Gene3D" id="3.30.2010.10">
    <property type="entry name" value="Metalloproteases ('zincins'), catalytic domain"/>
    <property type="match status" value="1"/>
</dbReference>
<dbReference type="PANTHER" id="PTHR43221">
    <property type="entry name" value="PROTEASE HTPX"/>
    <property type="match status" value="1"/>
</dbReference>
<keyword evidence="10" id="KW-0482">Metalloprotease</keyword>
<dbReference type="Proteomes" id="UP000561045">
    <property type="component" value="Unassembled WGS sequence"/>
</dbReference>
<dbReference type="CDD" id="cd07328">
    <property type="entry name" value="M48_Ste24p_like"/>
    <property type="match status" value="1"/>
</dbReference>
<evidence type="ECO:0000256" key="12">
    <source>
        <dbReference type="SAM" id="MobiDB-lite"/>
    </source>
</evidence>
<evidence type="ECO:0000256" key="7">
    <source>
        <dbReference type="ARBA" id="ARBA00022801"/>
    </source>
</evidence>
<proteinExistence type="predicted"/>
<feature type="domain" description="Peptidase M48" evidence="14">
    <location>
        <begin position="125"/>
        <end position="392"/>
    </location>
</feature>
<feature type="region of interest" description="Disordered" evidence="12">
    <location>
        <begin position="721"/>
        <end position="752"/>
    </location>
</feature>
<dbReference type="GO" id="GO:0005886">
    <property type="term" value="C:plasma membrane"/>
    <property type="evidence" value="ECO:0007669"/>
    <property type="project" value="UniProtKB-SubCell"/>
</dbReference>
<sequence>MSTGSSRPRRCAPIDLSPPTDMDDLYPAGPSEVPKDLTTPSPAYWLQAWLATLSLVVFVLGYFALSGWFVYTAWRTLAEQGSSSEGSFMNQLVGCSSAFLALFMLKALFFVKRGGAPDAVEITEAEQPRLIAFLHRLADEAGAPRPRKVFVSARVNAAVFYDLSILNLLFPSKKNLEIGLALVNVLSLSEMKAVLAHEFGHFAQRSMAIGSWVYIAQQVASHVIAKRDALDELLQFIASIDLRVAWVGWLLQSIVWSIRSLMDMLLRVVVLAQRALSRQMEFQADLVAVSLTGSDELVHALHKLQAADDAWSRTLGFANAQIGQGRIPHDLFEVQTTVIEKMARILDDEHYGQVPPTGERPEAHRVFANGFARPPQMWSSHPANADREQNAKRSYLQASHDPRSAWLLFDDAERLKARVVALMTSKLAAEPATREATLAALDERYGLLQYQPCYRGAYLGRSLTRYAKDPAELYTDAVRPGQVPQLLDTLYSLALADDLTHLRELLEERAMLRAVHGTVFLATGGRIVFRGREIARKRLPEAIKAVEAEAEAVRARVFAHDRAVRATHLAAAELVGNGWREYLIGLIRVLHYAEHTLADLHDAHGLMGNVVAAVAARGKVSSSGLSRLLTTANVLYGVLDEIHSRKVDVRLDATLCERLEINAWSEALEEFKLVPASKENLNNWMQAIDGWVNAAAGLLSALETQALEALLTAEAALATHVRQGTSPPPAPEPSRTPKNYEPLIPGSERPRQTRQDLWSRFQTADGLLASIGRVAVAGGIVASVLGAGMLTASNSTLSIYNGLGRPVSVKVGNQSVTVAAFSATELSIPISGPLPVEARSGDGRLIDSYQPDLSGHGAHYVYNVAAASPLVEWTASYGSAPKVPPHMLGARHWFSTHVDVYFGDAPQSVSTKGSGATRTVLSGVGEREPREQLGLVEQDDERIRIVRLHAQWDEPHQPNTEQWKTIAQRVGTGS</sequence>
<feature type="transmembrane region" description="Helical" evidence="13">
    <location>
        <begin position="92"/>
        <end position="111"/>
    </location>
</feature>
<dbReference type="InterPro" id="IPR001915">
    <property type="entry name" value="Peptidase_M48"/>
</dbReference>
<keyword evidence="3" id="KW-1003">Cell membrane</keyword>
<dbReference type="GO" id="GO:0006508">
    <property type="term" value="P:proteolysis"/>
    <property type="evidence" value="ECO:0007669"/>
    <property type="project" value="UniProtKB-KW"/>
</dbReference>
<keyword evidence="16" id="KW-1185">Reference proteome</keyword>
<evidence type="ECO:0000313" key="16">
    <source>
        <dbReference type="Proteomes" id="UP000561045"/>
    </source>
</evidence>
<dbReference type="GO" id="GO:0004222">
    <property type="term" value="F:metalloendopeptidase activity"/>
    <property type="evidence" value="ECO:0007669"/>
    <property type="project" value="InterPro"/>
</dbReference>
<dbReference type="Pfam" id="PF01435">
    <property type="entry name" value="Peptidase_M48"/>
    <property type="match status" value="1"/>
</dbReference>
<evidence type="ECO:0000256" key="2">
    <source>
        <dbReference type="ARBA" id="ARBA00004651"/>
    </source>
</evidence>
<keyword evidence="6" id="KW-0479">Metal-binding</keyword>
<keyword evidence="11 13" id="KW-0472">Membrane</keyword>
<evidence type="ECO:0000256" key="10">
    <source>
        <dbReference type="ARBA" id="ARBA00023049"/>
    </source>
</evidence>
<keyword evidence="7" id="KW-0378">Hydrolase</keyword>
<keyword evidence="8" id="KW-0862">Zinc</keyword>
<keyword evidence="4 15" id="KW-0645">Protease</keyword>
<reference evidence="15 16" key="1">
    <citation type="submission" date="2020-08" db="EMBL/GenBank/DDBJ databases">
        <title>Genomic Encyclopedia of Type Strains, Phase IV (KMG-IV): sequencing the most valuable type-strain genomes for metagenomic binning, comparative biology and taxonomic classification.</title>
        <authorList>
            <person name="Goeker M."/>
        </authorList>
    </citation>
    <scope>NUCLEOTIDE SEQUENCE [LARGE SCALE GENOMIC DNA]</scope>
    <source>
        <strain evidence="15 16">DSM 106739</strain>
    </source>
</reference>
<evidence type="ECO:0000313" key="15">
    <source>
        <dbReference type="EMBL" id="MBB4013578.1"/>
    </source>
</evidence>
<dbReference type="EMBL" id="JACIET010000002">
    <property type="protein sequence ID" value="MBB4013578.1"/>
    <property type="molecule type" value="Genomic_DNA"/>
</dbReference>
<evidence type="ECO:0000256" key="6">
    <source>
        <dbReference type="ARBA" id="ARBA00022723"/>
    </source>
</evidence>
<comment type="subcellular location">
    <subcellularLocation>
        <location evidence="2">Cell membrane</location>
        <topology evidence="2">Multi-pass membrane protein</topology>
    </subcellularLocation>
</comment>
<evidence type="ECO:0000256" key="5">
    <source>
        <dbReference type="ARBA" id="ARBA00022692"/>
    </source>
</evidence>
<feature type="region of interest" description="Disordered" evidence="12">
    <location>
        <begin position="1"/>
        <end position="31"/>
    </location>
</feature>
<keyword evidence="5 13" id="KW-0812">Transmembrane</keyword>
<accession>A0A840BPX7</accession>
<evidence type="ECO:0000256" key="8">
    <source>
        <dbReference type="ARBA" id="ARBA00022833"/>
    </source>
</evidence>
<feature type="transmembrane region" description="Helical" evidence="13">
    <location>
        <begin position="44"/>
        <end position="71"/>
    </location>
</feature>
<comment type="cofactor">
    <cofactor evidence="1">
        <name>Zn(2+)</name>
        <dbReference type="ChEBI" id="CHEBI:29105"/>
    </cofactor>
</comment>
<name>A0A840BPX7_9RHOO</name>
<evidence type="ECO:0000256" key="9">
    <source>
        <dbReference type="ARBA" id="ARBA00022989"/>
    </source>
</evidence>
<protein>
    <submittedName>
        <fullName evidence="15">Zn-dependent protease with chaperone function</fullName>
    </submittedName>
</protein>
<evidence type="ECO:0000256" key="1">
    <source>
        <dbReference type="ARBA" id="ARBA00001947"/>
    </source>
</evidence>
<dbReference type="GO" id="GO:0046872">
    <property type="term" value="F:metal ion binding"/>
    <property type="evidence" value="ECO:0007669"/>
    <property type="project" value="UniProtKB-KW"/>
</dbReference>
<evidence type="ECO:0000256" key="13">
    <source>
        <dbReference type="SAM" id="Phobius"/>
    </source>
</evidence>
<evidence type="ECO:0000256" key="3">
    <source>
        <dbReference type="ARBA" id="ARBA00022475"/>
    </source>
</evidence>
<dbReference type="InterPro" id="IPR050083">
    <property type="entry name" value="HtpX_protease"/>
</dbReference>
<keyword evidence="9 13" id="KW-1133">Transmembrane helix</keyword>
<comment type="caution">
    <text evidence="15">The sequence shown here is derived from an EMBL/GenBank/DDBJ whole genome shotgun (WGS) entry which is preliminary data.</text>
</comment>
<evidence type="ECO:0000256" key="11">
    <source>
        <dbReference type="ARBA" id="ARBA00023136"/>
    </source>
</evidence>
<evidence type="ECO:0000259" key="14">
    <source>
        <dbReference type="Pfam" id="PF01435"/>
    </source>
</evidence>